<dbReference type="FunFam" id="1.20.1250.20:FF:000409">
    <property type="entry name" value="MFS general substrate transporter"/>
    <property type="match status" value="1"/>
</dbReference>
<gene>
    <name evidence="8" type="ORF">AMS68_002624</name>
</gene>
<sequence>MSEIRDPEKLVAGNVERVVSDTSMTSEDINNERISRFTPEEQKKIIGRVDRRLVLLLGFMYCVSLMDRTNMGIAAVAGMSVDLLLVNNNRYSILVLVFFITYVLLQPPATIILRKVGPRIFLPAITILWGVTMICFGFVKTWEQMIPLRLVLGIFEAGFFPGCAYLLSCWYTRYELQKRNAVFYLIGSMASAFAGILAYGLSQMSGLGNLGDPVYGSRYGGPTATNPNAPYQFKAGIAGWRWIFIMEGVLTCIVGFVGVVLICDFPEQQAKKSSGLALRFLNEDEANLIVAKIENDRRDAIPEPFSWRVYLEGCADIKIWAFAALFGLTTTVTYAIAYFLPIILQVGMGFSTAASQCLIAPPYVLGAIVMYACAWAGDKYHLRGPFIIFNAAYGILGLGLLGFATNVGARYFGAFLATASCNANVPAVLTFQANNIRGQWKRALASATLVGAGGIGGIIGSTVFRDQDKPSYKPGMYTTLIASALIIVITGLLELKFMRANRRAAAGGKAIEGLEGFRYTL</sequence>
<dbReference type="InterPro" id="IPR011701">
    <property type="entry name" value="MFS"/>
</dbReference>
<evidence type="ECO:0000256" key="6">
    <source>
        <dbReference type="SAM" id="Phobius"/>
    </source>
</evidence>
<reference evidence="8 9" key="1">
    <citation type="journal article" date="2016" name="Sci. Rep.">
        <title>Peltaster fructicola genome reveals evolution from an invasive phytopathogen to an ectophytic parasite.</title>
        <authorList>
            <person name="Xu C."/>
            <person name="Chen H."/>
            <person name="Gleason M.L."/>
            <person name="Xu J.R."/>
            <person name="Liu H."/>
            <person name="Zhang R."/>
            <person name="Sun G."/>
        </authorList>
    </citation>
    <scope>NUCLEOTIDE SEQUENCE [LARGE SCALE GENOMIC DNA]</scope>
    <source>
        <strain evidence="8 9">LNHT1506</strain>
    </source>
</reference>
<dbReference type="PROSITE" id="PS50850">
    <property type="entry name" value="MFS"/>
    <property type="match status" value="1"/>
</dbReference>
<dbReference type="GO" id="GO:0022857">
    <property type="term" value="F:transmembrane transporter activity"/>
    <property type="evidence" value="ECO:0007669"/>
    <property type="project" value="InterPro"/>
</dbReference>
<dbReference type="PANTHER" id="PTHR43791">
    <property type="entry name" value="PERMEASE-RELATED"/>
    <property type="match status" value="1"/>
</dbReference>
<feature type="transmembrane region" description="Helical" evidence="6">
    <location>
        <begin position="476"/>
        <end position="495"/>
    </location>
</feature>
<keyword evidence="2" id="KW-0813">Transport</keyword>
<dbReference type="AlphaFoldDB" id="A0A6H0XQS2"/>
<evidence type="ECO:0000256" key="1">
    <source>
        <dbReference type="ARBA" id="ARBA00004141"/>
    </source>
</evidence>
<dbReference type="GO" id="GO:0016020">
    <property type="term" value="C:membrane"/>
    <property type="evidence" value="ECO:0007669"/>
    <property type="project" value="UniProtKB-SubCell"/>
</dbReference>
<keyword evidence="5 6" id="KW-0472">Membrane</keyword>
<feature type="transmembrane region" description="Helical" evidence="6">
    <location>
        <begin position="386"/>
        <end position="405"/>
    </location>
</feature>
<dbReference type="InterPro" id="IPR020846">
    <property type="entry name" value="MFS_dom"/>
</dbReference>
<keyword evidence="4 6" id="KW-1133">Transmembrane helix</keyword>
<evidence type="ECO:0000256" key="3">
    <source>
        <dbReference type="ARBA" id="ARBA00022692"/>
    </source>
</evidence>
<dbReference type="FunFam" id="1.20.1250.20:FF:000511">
    <property type="entry name" value="MFS general substrate transporter"/>
    <property type="match status" value="1"/>
</dbReference>
<evidence type="ECO:0000256" key="2">
    <source>
        <dbReference type="ARBA" id="ARBA00022448"/>
    </source>
</evidence>
<feature type="domain" description="Major facilitator superfamily (MFS) profile" evidence="7">
    <location>
        <begin position="53"/>
        <end position="502"/>
    </location>
</feature>
<keyword evidence="3 6" id="KW-0812">Transmembrane</keyword>
<feature type="transmembrane region" description="Helical" evidence="6">
    <location>
        <begin position="240"/>
        <end position="263"/>
    </location>
</feature>
<dbReference type="EMBL" id="CP051140">
    <property type="protein sequence ID" value="QIW97106.1"/>
    <property type="molecule type" value="Genomic_DNA"/>
</dbReference>
<name>A0A6H0XQS2_9PEZI</name>
<feature type="transmembrane region" description="Helical" evidence="6">
    <location>
        <begin position="53"/>
        <end position="79"/>
    </location>
</feature>
<evidence type="ECO:0000259" key="7">
    <source>
        <dbReference type="PROSITE" id="PS50850"/>
    </source>
</evidence>
<evidence type="ECO:0000256" key="4">
    <source>
        <dbReference type="ARBA" id="ARBA00022989"/>
    </source>
</evidence>
<evidence type="ECO:0000313" key="9">
    <source>
        <dbReference type="Proteomes" id="UP000503462"/>
    </source>
</evidence>
<dbReference type="Proteomes" id="UP000503462">
    <property type="component" value="Chromosome 2"/>
</dbReference>
<feature type="transmembrane region" description="Helical" evidence="6">
    <location>
        <begin position="443"/>
        <end position="464"/>
    </location>
</feature>
<dbReference type="Pfam" id="PF07690">
    <property type="entry name" value="MFS_1"/>
    <property type="match status" value="1"/>
</dbReference>
<dbReference type="SUPFAM" id="SSF103473">
    <property type="entry name" value="MFS general substrate transporter"/>
    <property type="match status" value="1"/>
</dbReference>
<dbReference type="Gene3D" id="1.20.1250.20">
    <property type="entry name" value="MFS general substrate transporter like domains"/>
    <property type="match status" value="2"/>
</dbReference>
<feature type="transmembrane region" description="Helical" evidence="6">
    <location>
        <begin position="91"/>
        <end position="113"/>
    </location>
</feature>
<feature type="transmembrane region" description="Helical" evidence="6">
    <location>
        <begin position="182"/>
        <end position="201"/>
    </location>
</feature>
<organism evidence="8 9">
    <name type="scientific">Peltaster fructicola</name>
    <dbReference type="NCBI Taxonomy" id="286661"/>
    <lineage>
        <taxon>Eukaryota</taxon>
        <taxon>Fungi</taxon>
        <taxon>Dikarya</taxon>
        <taxon>Ascomycota</taxon>
        <taxon>Pezizomycotina</taxon>
        <taxon>Dothideomycetes</taxon>
        <taxon>Dothideomycetes incertae sedis</taxon>
        <taxon>Peltaster</taxon>
    </lineage>
</organism>
<evidence type="ECO:0000256" key="5">
    <source>
        <dbReference type="ARBA" id="ARBA00023136"/>
    </source>
</evidence>
<dbReference type="OrthoDB" id="3639251at2759"/>
<feature type="transmembrane region" description="Helical" evidence="6">
    <location>
        <begin position="411"/>
        <end position="431"/>
    </location>
</feature>
<proteinExistence type="predicted"/>
<evidence type="ECO:0000313" key="8">
    <source>
        <dbReference type="EMBL" id="QIW97106.1"/>
    </source>
</evidence>
<feature type="transmembrane region" description="Helical" evidence="6">
    <location>
        <begin position="353"/>
        <end position="374"/>
    </location>
</feature>
<keyword evidence="9" id="KW-1185">Reference proteome</keyword>
<protein>
    <recommendedName>
        <fullName evidence="7">Major facilitator superfamily (MFS) profile domain-containing protein</fullName>
    </recommendedName>
</protein>
<feature type="transmembrane region" description="Helical" evidence="6">
    <location>
        <begin position="319"/>
        <end position="341"/>
    </location>
</feature>
<feature type="transmembrane region" description="Helical" evidence="6">
    <location>
        <begin position="151"/>
        <end position="170"/>
    </location>
</feature>
<dbReference type="InterPro" id="IPR036259">
    <property type="entry name" value="MFS_trans_sf"/>
</dbReference>
<comment type="subcellular location">
    <subcellularLocation>
        <location evidence="1">Membrane</location>
        <topology evidence="1">Multi-pass membrane protein</topology>
    </subcellularLocation>
</comment>
<feature type="transmembrane region" description="Helical" evidence="6">
    <location>
        <begin position="120"/>
        <end position="139"/>
    </location>
</feature>
<dbReference type="PANTHER" id="PTHR43791:SF47">
    <property type="entry name" value="MAJOR FACILITATOR SUPERFAMILY (MFS) PROFILE DOMAIN-CONTAINING PROTEIN-RELATED"/>
    <property type="match status" value="1"/>
</dbReference>
<accession>A0A6H0XQS2</accession>